<feature type="domain" description="Outer membrane protein assembly factor BamE" evidence="4">
    <location>
        <begin position="90"/>
        <end position="145"/>
    </location>
</feature>
<dbReference type="AlphaFoldDB" id="A0A6V8MWT2"/>
<evidence type="ECO:0000313" key="5">
    <source>
        <dbReference type="EMBL" id="GFO64284.1"/>
    </source>
</evidence>
<evidence type="ECO:0000256" key="2">
    <source>
        <dbReference type="ARBA" id="ARBA00023136"/>
    </source>
</evidence>
<keyword evidence="3" id="KW-0812">Transmembrane</keyword>
<dbReference type="InterPro" id="IPR007450">
    <property type="entry name" value="BamE_dom"/>
</dbReference>
<evidence type="ECO:0000313" key="6">
    <source>
        <dbReference type="Proteomes" id="UP000568888"/>
    </source>
</evidence>
<dbReference type="Gene3D" id="3.30.1450.10">
    <property type="match status" value="1"/>
</dbReference>
<comment type="caution">
    <text evidence="5">The sequence shown here is derived from an EMBL/GenBank/DDBJ whole genome shotgun (WGS) entry which is preliminary data.</text>
</comment>
<name>A0A6V8MWT2_9BACT</name>
<protein>
    <recommendedName>
        <fullName evidence="4">Outer membrane protein assembly factor BamE domain-containing protein</fullName>
    </recommendedName>
</protein>
<evidence type="ECO:0000256" key="1">
    <source>
        <dbReference type="ARBA" id="ARBA00022729"/>
    </source>
</evidence>
<gene>
    <name evidence="5" type="ORF">GMPD_22030</name>
</gene>
<dbReference type="EMBL" id="BLXY01000003">
    <property type="protein sequence ID" value="GFO64284.1"/>
    <property type="molecule type" value="Genomic_DNA"/>
</dbReference>
<keyword evidence="3" id="KW-1133">Transmembrane helix</keyword>
<dbReference type="GO" id="GO:0019867">
    <property type="term" value="C:outer membrane"/>
    <property type="evidence" value="ECO:0007669"/>
    <property type="project" value="InterPro"/>
</dbReference>
<sequence>MKGGRCSAGHAAPSLDNRDMKNEINRKIRLALLGCAVVVGAVFWFLFGDSIQERLNRREFDSTEWKNPKNVTYNIRIRMVNDLLRRHHLTGMSREQVIAIIGEPDKTQYFKDWDMVYWLGPERGFLSVDSEWLVMRFNSQKKVSEVKVVRD</sequence>
<dbReference type="InterPro" id="IPR037873">
    <property type="entry name" value="BamE-like"/>
</dbReference>
<feature type="transmembrane region" description="Helical" evidence="3">
    <location>
        <begin position="28"/>
        <end position="47"/>
    </location>
</feature>
<evidence type="ECO:0000256" key="3">
    <source>
        <dbReference type="SAM" id="Phobius"/>
    </source>
</evidence>
<keyword evidence="1" id="KW-0732">Signal</keyword>
<proteinExistence type="predicted"/>
<organism evidence="5 6">
    <name type="scientific">Geomonas paludis</name>
    <dbReference type="NCBI Taxonomy" id="2740185"/>
    <lineage>
        <taxon>Bacteria</taxon>
        <taxon>Pseudomonadati</taxon>
        <taxon>Thermodesulfobacteriota</taxon>
        <taxon>Desulfuromonadia</taxon>
        <taxon>Geobacterales</taxon>
        <taxon>Geobacteraceae</taxon>
        <taxon>Geomonas</taxon>
    </lineage>
</organism>
<accession>A0A6V8MWT2</accession>
<keyword evidence="2 3" id="KW-0472">Membrane</keyword>
<evidence type="ECO:0000259" key="4">
    <source>
        <dbReference type="Pfam" id="PF04355"/>
    </source>
</evidence>
<dbReference type="Pfam" id="PF04355">
    <property type="entry name" value="BamE"/>
    <property type="match status" value="1"/>
</dbReference>
<dbReference type="Proteomes" id="UP000568888">
    <property type="component" value="Unassembled WGS sequence"/>
</dbReference>
<reference evidence="6" key="1">
    <citation type="submission" date="2020-06" db="EMBL/GenBank/DDBJ databases">
        <title>Draft genomic sequecing of Geomonas sp. Red736.</title>
        <authorList>
            <person name="Itoh H."/>
            <person name="Xu Z.X."/>
            <person name="Ushijima N."/>
            <person name="Masuda Y."/>
            <person name="Shiratori Y."/>
            <person name="Senoo K."/>
        </authorList>
    </citation>
    <scope>NUCLEOTIDE SEQUENCE [LARGE SCALE GENOMIC DNA]</scope>
    <source>
        <strain evidence="6">Red736</strain>
    </source>
</reference>